<dbReference type="GO" id="GO:0019363">
    <property type="term" value="P:pyridine nucleotide biosynthetic process"/>
    <property type="evidence" value="ECO:0007669"/>
    <property type="project" value="UniProtKB-KW"/>
</dbReference>
<dbReference type="EC" id="3.5.1.19" evidence="6"/>
<evidence type="ECO:0000259" key="8">
    <source>
        <dbReference type="Pfam" id="PF00857"/>
    </source>
</evidence>
<reference evidence="9 10" key="1">
    <citation type="journal article" date="2016" name="Nat. Commun.">
        <title>Thousands of microbial genomes shed light on interconnected biogeochemical processes in an aquifer system.</title>
        <authorList>
            <person name="Anantharaman K."/>
            <person name="Brown C.T."/>
            <person name="Hug L.A."/>
            <person name="Sharon I."/>
            <person name="Castelle C.J."/>
            <person name="Probst A.J."/>
            <person name="Thomas B.C."/>
            <person name="Singh A."/>
            <person name="Wilkins M.J."/>
            <person name="Karaoz U."/>
            <person name="Brodie E.L."/>
            <person name="Williams K.H."/>
            <person name="Hubbard S.S."/>
            <person name="Banfield J.F."/>
        </authorList>
    </citation>
    <scope>NUCLEOTIDE SEQUENCE [LARGE SCALE GENOMIC DNA]</scope>
</reference>
<dbReference type="GO" id="GO:0008936">
    <property type="term" value="F:nicotinamidase activity"/>
    <property type="evidence" value="ECO:0007669"/>
    <property type="project" value="UniProtKB-EC"/>
</dbReference>
<dbReference type="InterPro" id="IPR052347">
    <property type="entry name" value="Isochorismatase_Nicotinamidase"/>
</dbReference>
<dbReference type="InterPro" id="IPR036380">
    <property type="entry name" value="Isochorismatase-like_sf"/>
</dbReference>
<evidence type="ECO:0000256" key="3">
    <source>
        <dbReference type="ARBA" id="ARBA00022723"/>
    </source>
</evidence>
<organism evidence="9 10">
    <name type="scientific">Candidatus Sungbacteria bacterium RIFCSPHIGHO2_02_FULL_51_29</name>
    <dbReference type="NCBI Taxonomy" id="1802273"/>
    <lineage>
        <taxon>Bacteria</taxon>
        <taxon>Candidatus Sungiibacteriota</taxon>
    </lineage>
</organism>
<name>A0A1G2L088_9BACT</name>
<dbReference type="PANTHER" id="PTHR11080">
    <property type="entry name" value="PYRAZINAMIDASE/NICOTINAMIDASE"/>
    <property type="match status" value="1"/>
</dbReference>
<evidence type="ECO:0000313" key="9">
    <source>
        <dbReference type="EMBL" id="OHA04099.1"/>
    </source>
</evidence>
<gene>
    <name evidence="9" type="ORF">A3C16_02110</name>
</gene>
<comment type="pathway">
    <text evidence="5">Cofactor biosynthesis; nicotinate biosynthesis; nicotinate from nicotinamide: step 1/1.</text>
</comment>
<evidence type="ECO:0000256" key="6">
    <source>
        <dbReference type="ARBA" id="ARBA00039017"/>
    </source>
</evidence>
<comment type="caution">
    <text evidence="9">The sequence shown here is derived from an EMBL/GenBank/DDBJ whole genome shotgun (WGS) entry which is preliminary data.</text>
</comment>
<dbReference type="PANTHER" id="PTHR11080:SF2">
    <property type="entry name" value="LD05707P"/>
    <property type="match status" value="1"/>
</dbReference>
<evidence type="ECO:0000256" key="7">
    <source>
        <dbReference type="ARBA" id="ARBA00043224"/>
    </source>
</evidence>
<keyword evidence="2" id="KW-0662">Pyridine nucleotide biosynthesis</keyword>
<comment type="similarity">
    <text evidence="1">Belongs to the isochorismatase family.</text>
</comment>
<accession>A0A1G2L088</accession>
<keyword evidence="4" id="KW-0378">Hydrolase</keyword>
<keyword evidence="3" id="KW-0479">Metal-binding</keyword>
<dbReference type="EMBL" id="MHQL01000001">
    <property type="protein sequence ID" value="OHA04099.1"/>
    <property type="molecule type" value="Genomic_DNA"/>
</dbReference>
<protein>
    <recommendedName>
        <fullName evidence="6">nicotinamidase</fullName>
        <ecNumber evidence="6">3.5.1.19</ecNumber>
    </recommendedName>
    <alternativeName>
        <fullName evidence="7">Nicotinamide deamidase</fullName>
    </alternativeName>
</protein>
<dbReference type="GO" id="GO:0046872">
    <property type="term" value="F:metal ion binding"/>
    <property type="evidence" value="ECO:0007669"/>
    <property type="project" value="UniProtKB-KW"/>
</dbReference>
<evidence type="ECO:0000256" key="4">
    <source>
        <dbReference type="ARBA" id="ARBA00022801"/>
    </source>
</evidence>
<dbReference type="Pfam" id="PF00857">
    <property type="entry name" value="Isochorismatase"/>
    <property type="match status" value="1"/>
</dbReference>
<dbReference type="SUPFAM" id="SSF52499">
    <property type="entry name" value="Isochorismatase-like hydrolases"/>
    <property type="match status" value="1"/>
</dbReference>
<dbReference type="Proteomes" id="UP000177811">
    <property type="component" value="Unassembled WGS sequence"/>
</dbReference>
<dbReference type="Gene3D" id="3.40.50.850">
    <property type="entry name" value="Isochorismatase-like"/>
    <property type="match status" value="1"/>
</dbReference>
<sequence length="193" mass="21089">MADTVLLIVDAENDFFPPNGALPVPDGTSIIPPINRIIVYATDHGWYVVTTRDLHETEHDGWPLHCKRNTWGAEFHPDILLPEVFVVVSKGTRPGEGAYSGFHSPDGNPEHSKLHTVLQRLGVKKLVIAGLATDYCVRATVLDALRLGYEVVVLEDAIRGVEVNPGDSARAIQEMKDAGATFMMADAFMQNSA</sequence>
<dbReference type="AlphaFoldDB" id="A0A1G2L088"/>
<evidence type="ECO:0000256" key="1">
    <source>
        <dbReference type="ARBA" id="ARBA00006336"/>
    </source>
</evidence>
<evidence type="ECO:0000256" key="5">
    <source>
        <dbReference type="ARBA" id="ARBA00037900"/>
    </source>
</evidence>
<proteinExistence type="inferred from homology"/>
<dbReference type="InterPro" id="IPR000868">
    <property type="entry name" value="Isochorismatase-like_dom"/>
</dbReference>
<feature type="domain" description="Isochorismatase-like" evidence="8">
    <location>
        <begin position="4"/>
        <end position="184"/>
    </location>
</feature>
<evidence type="ECO:0000256" key="2">
    <source>
        <dbReference type="ARBA" id="ARBA00022642"/>
    </source>
</evidence>
<evidence type="ECO:0000313" key="10">
    <source>
        <dbReference type="Proteomes" id="UP000177811"/>
    </source>
</evidence>